<proteinExistence type="predicted"/>
<evidence type="ECO:0000313" key="2">
    <source>
        <dbReference type="Proteomes" id="UP000202618"/>
    </source>
</evidence>
<dbReference type="KEGG" id="vg:29058802"/>
<accession>A0A172JHZ8</accession>
<dbReference type="Proteomes" id="UP000202618">
    <property type="component" value="Segment"/>
</dbReference>
<dbReference type="EMBL" id="KU878088">
    <property type="protein sequence ID" value="AMS01168.1"/>
    <property type="molecule type" value="Genomic_DNA"/>
</dbReference>
<dbReference type="RefSeq" id="YP_009282988.1">
    <property type="nucleotide sequence ID" value="NC_031039.1"/>
</dbReference>
<protein>
    <submittedName>
        <fullName evidence="1">Virion protein</fullName>
    </submittedName>
</protein>
<reference evidence="1 2" key="1">
    <citation type="journal article" date="2016" name="Virology">
        <title>The genome of AR9, a giant transducing Bacillus phage encoding two multisubunit RNA polymerases.</title>
        <authorList>
            <person name="Lavysh D."/>
            <person name="Sokolova M."/>
            <person name="Minakhin L."/>
            <person name="Yakunina M."/>
            <person name="Artamonova T."/>
            <person name="Kozyavkin S."/>
            <person name="Makarova K.S."/>
            <person name="Koonin E.V."/>
            <person name="Severinov K."/>
        </authorList>
    </citation>
    <scope>NUCLEOTIDE SEQUENCE [LARGE SCALE GENOMIC DNA]</scope>
</reference>
<organism evidence="1 2">
    <name type="scientific">Bacillus phage AR9</name>
    <dbReference type="NCBI Taxonomy" id="1815509"/>
    <lineage>
        <taxon>Viruses</taxon>
        <taxon>Duplodnaviria</taxon>
        <taxon>Heunggongvirae</taxon>
        <taxon>Uroviricota</taxon>
        <taxon>Caudoviricetes</taxon>
        <taxon>Takahashivirus</taxon>
        <taxon>Bacillus phage PBS1</taxon>
    </lineage>
</organism>
<sequence>MGNILTEIKAFDTNYIQKGDAIKIISPEIFSKLGVNNRNAIISEIKDNGQELVCFFVSDTYVNTSPFGVIFNGDNYKILSIRINVKDVVNNMIMVEKLIPEEVSQSSEIL</sequence>
<evidence type="ECO:0000313" key="1">
    <source>
        <dbReference type="EMBL" id="AMS01168.1"/>
    </source>
</evidence>
<name>A0A172JHZ8_BPPB1</name>
<gene>
    <name evidence="1" type="ORF">AR9_g084</name>
</gene>
<dbReference type="GeneID" id="29058802"/>